<reference evidence="5" key="2">
    <citation type="submission" date="2021-01" db="UniProtKB">
        <authorList>
            <consortium name="EnsemblMetazoa"/>
        </authorList>
    </citation>
    <scope>IDENTIFICATION</scope>
</reference>
<dbReference type="PANTHER" id="PTHR47187">
    <property type="entry name" value="NFATC2-INTERACTING PROTEIN"/>
    <property type="match status" value="1"/>
</dbReference>
<dbReference type="Proteomes" id="UP000007110">
    <property type="component" value="Unassembled WGS sequence"/>
</dbReference>
<evidence type="ECO:0000259" key="4">
    <source>
        <dbReference type="PROSITE" id="PS50053"/>
    </source>
</evidence>
<dbReference type="Pfam" id="PF11976">
    <property type="entry name" value="Rad60-SLD"/>
    <property type="match status" value="1"/>
</dbReference>
<comment type="subcellular location">
    <subcellularLocation>
        <location evidence="1">Nucleus</location>
    </subcellularLocation>
</comment>
<dbReference type="RefSeq" id="XP_030847775.1">
    <property type="nucleotide sequence ID" value="XM_030991915.1"/>
</dbReference>
<organism evidence="5 6">
    <name type="scientific">Strongylocentrotus purpuratus</name>
    <name type="common">Purple sea urchin</name>
    <dbReference type="NCBI Taxonomy" id="7668"/>
    <lineage>
        <taxon>Eukaryota</taxon>
        <taxon>Metazoa</taxon>
        <taxon>Echinodermata</taxon>
        <taxon>Eleutherozoa</taxon>
        <taxon>Echinozoa</taxon>
        <taxon>Echinoidea</taxon>
        <taxon>Euechinoidea</taxon>
        <taxon>Echinacea</taxon>
        <taxon>Camarodonta</taxon>
        <taxon>Echinidea</taxon>
        <taxon>Strongylocentrotidae</taxon>
        <taxon>Strongylocentrotus</taxon>
    </lineage>
</organism>
<name>A0A7M7PB85_STRPU</name>
<accession>A0A7M7PB85</accession>
<dbReference type="SUPFAM" id="SSF54236">
    <property type="entry name" value="Ubiquitin-like"/>
    <property type="match status" value="2"/>
</dbReference>
<proteinExistence type="predicted"/>
<feature type="region of interest" description="Disordered" evidence="3">
    <location>
        <begin position="25"/>
        <end position="115"/>
    </location>
</feature>
<dbReference type="Gene3D" id="3.10.20.90">
    <property type="entry name" value="Phosphatidylinositol 3-kinase Catalytic Subunit, Chain A, domain 1"/>
    <property type="match status" value="2"/>
</dbReference>
<feature type="domain" description="Ubiquitin-like" evidence="4">
    <location>
        <begin position="269"/>
        <end position="342"/>
    </location>
</feature>
<dbReference type="GO" id="GO:0005634">
    <property type="term" value="C:nucleus"/>
    <property type="evidence" value="ECO:0007669"/>
    <property type="project" value="UniProtKB-SubCell"/>
</dbReference>
<dbReference type="AlphaFoldDB" id="A0A7M7PB85"/>
<dbReference type="InterPro" id="IPR052324">
    <property type="entry name" value="NFATC2-Int_DNA_Repair"/>
</dbReference>
<evidence type="ECO:0000313" key="5">
    <source>
        <dbReference type="EnsemblMetazoa" id="XP_030847775"/>
    </source>
</evidence>
<keyword evidence="6" id="KW-1185">Reference proteome</keyword>
<dbReference type="CDD" id="cd17078">
    <property type="entry name" value="Ubl_SLD1_NFATC2ip"/>
    <property type="match status" value="1"/>
</dbReference>
<protein>
    <recommendedName>
        <fullName evidence="4">Ubiquitin-like domain-containing protein</fullName>
    </recommendedName>
</protein>
<sequence length="342" mass="38649">MAHKRPMSVHVDELKSFNLFSAFGADGRLKVPRPTAQDLESDEEEDLEDLKAKLSGPSKGKGKAKTAQKRKQKKKKYDDSDEDEEVVDLMASPPRKAYENLVNGDSPSPPPPPEFDDQMVAEIRRKNRGAAQTIHNLESRMRSYQMSKAIAAMDNVSPVKNSPSEFIDLNAAIARETITIKVRSRKGLLRFEDYPMNQTFEKIFTELGVSEGVEGRRVRITRKGDNLLHEDTPSSINLHIADILDYVIVDGVTPAIVWYSTTLTEEDYVRVTLRTREKNCKTITKKLAKMETFETVFQAFSELHNKPIHQLHFSFDGDDVAPTATPQDLDMSEENVIDVIIL</sequence>
<evidence type="ECO:0000256" key="3">
    <source>
        <dbReference type="SAM" id="MobiDB-lite"/>
    </source>
</evidence>
<feature type="compositionally biased region" description="Acidic residues" evidence="3">
    <location>
        <begin position="39"/>
        <end position="48"/>
    </location>
</feature>
<dbReference type="CDD" id="cd01763">
    <property type="entry name" value="Ubl_SUMO_like"/>
    <property type="match status" value="1"/>
</dbReference>
<evidence type="ECO:0000256" key="1">
    <source>
        <dbReference type="ARBA" id="ARBA00004123"/>
    </source>
</evidence>
<reference evidence="6" key="1">
    <citation type="submission" date="2015-02" db="EMBL/GenBank/DDBJ databases">
        <title>Genome sequencing for Strongylocentrotus purpuratus.</title>
        <authorList>
            <person name="Murali S."/>
            <person name="Liu Y."/>
            <person name="Vee V."/>
            <person name="English A."/>
            <person name="Wang M."/>
            <person name="Skinner E."/>
            <person name="Han Y."/>
            <person name="Muzny D.M."/>
            <person name="Worley K.C."/>
            <person name="Gibbs R.A."/>
        </authorList>
    </citation>
    <scope>NUCLEOTIDE SEQUENCE</scope>
</reference>
<feature type="compositionally biased region" description="Basic residues" evidence="3">
    <location>
        <begin position="60"/>
        <end position="75"/>
    </location>
</feature>
<dbReference type="InterPro" id="IPR000626">
    <property type="entry name" value="Ubiquitin-like_dom"/>
</dbReference>
<evidence type="ECO:0000256" key="2">
    <source>
        <dbReference type="ARBA" id="ARBA00023242"/>
    </source>
</evidence>
<dbReference type="OMA" id="REKNCKT"/>
<dbReference type="InterPro" id="IPR029071">
    <property type="entry name" value="Ubiquitin-like_domsf"/>
</dbReference>
<dbReference type="GeneID" id="753686"/>
<dbReference type="PANTHER" id="PTHR47187:SF1">
    <property type="entry name" value="NFATC2-INTERACTING PROTEIN"/>
    <property type="match status" value="1"/>
</dbReference>
<dbReference type="OrthoDB" id="10071418at2759"/>
<dbReference type="InParanoid" id="A0A7M7PB85"/>
<dbReference type="InterPro" id="IPR022617">
    <property type="entry name" value="Rad60/SUMO-like_dom"/>
</dbReference>
<dbReference type="GO" id="GO:0045944">
    <property type="term" value="P:positive regulation of transcription by RNA polymerase II"/>
    <property type="evidence" value="ECO:0000318"/>
    <property type="project" value="GO_Central"/>
</dbReference>
<keyword evidence="2" id="KW-0539">Nucleus</keyword>
<dbReference type="PROSITE" id="PS50053">
    <property type="entry name" value="UBIQUITIN_2"/>
    <property type="match status" value="1"/>
</dbReference>
<dbReference type="KEGG" id="spu:753686"/>
<dbReference type="EnsemblMetazoa" id="XM_030991915">
    <property type="protein sequence ID" value="XP_030847775"/>
    <property type="gene ID" value="LOC753686"/>
</dbReference>
<evidence type="ECO:0000313" key="6">
    <source>
        <dbReference type="Proteomes" id="UP000007110"/>
    </source>
</evidence>